<dbReference type="InterPro" id="IPR057971">
    <property type="entry name" value="PKHA4-7_TBCA"/>
</dbReference>
<sequence>MSELERPRSGLSVASSVATISSVNLGSKHTRSVKRVHTFGKREYAIKRDPNSAVVIRGWLYKQDSAGLRLWKRRWFVLSDFCLFYYRDSREETVLGSILLPSYEILPAGPREAKNRKFTFKAEHPGMRTYYFGADTQEDMNGWIRAMNQSALVVGENNNKMGHLNNHSSSAPEGFYASYEDFTRSTLVQNGEHTKSAESLEIAHLSDTRSQQNSSSDSLLGPDRGGDIEGKGGPFTGPRDPATSSSSEDVDQFTPLSQHGAAPPSTPVCGVKKVDFTYDLLSGGSDRLIQRKESISQVEEWVSQQKEKLMVKELQESRTPSGQVPKAFENQHESYPTSPVVSYAQTSLPSSPLISRPGATLHEQERYELEGGWERKDDGPGPGPAWPESPHSSHRWLQSSEPSGFTYSNRAAASPPMERSGPAGKTSTRASRSYSLPPTPSDLSRAPQGSSTPDDSAGGGRAGGRPAYYAVSPQLQKSQSSSAHQQRDFPDIPRSYHQDQGVPVKPHTSSCEELNLIGSASPSNKTLTRPHTPMGRVDMHPLEDMAGSHAPVSRHTNEKVQEAYVTSSRNRGQLMRSSSRPQTPADRYDVLPSDENYCTGSMARPGPGQAGRYPRRSQHPGHEDERLGDGYSVIMAPRGHAPGGSRLQYSDRTFVASPACAPRTFSGTPRLHAKMVSHPPPASPGYSQLPPLPPFSSRSASHVMPGKRISLAVPPHSSGMYRERMPRPVRMAENDIDILLTKLCGQDKLLHSLEEESARLRTEKEKLENVLEVNRLNQAEFQGQDHVLEKIWYQQRMLQDDLVHIRARLCDLTLEKERAWEEYRVLENDLHCLRETLEHVRHVGHPHDQAAAQRDLWMINDIMSGLKVNKSSMYVTPEPTRHPALMIAASPVTDHHTGYSHSFLPVASLDQDIEVIPPRPPLPKDHSTTPAAETEGQTNGNNNNQGQQKLSSKHTVTNGSNPSGQRLLEHSSGSAFTTSVSAQGADHSSPTHGPVVPCLSQGSAATFQQGATDPEPKASPTRSAEGGPSRKQRMSAEEQMQRMRRHQEAQIQERVKPGPALHRQGSQRNTNTGGGQVNSPTSESHTDIPSVESPDYQKPSLVKVTTSYFPITLSTSQREKTKAAWFMESRTPSGSTVIPGDRAPADGSSGTKGGEISTPPALVSVNVTSRSSQELSLATRASPPVRSSSKLVTARRRSVRTDSSNTDGLGRTTERKFDFPSHLQGSFSSGEEPGSELSPEHLESRRAAGSQVKTNTSSRSPGMSPRGLIQHPEEGYTISPEGQRERIMTLSYTLATEASQRSKIMTVKALADEYSDDSMPEEAEDWDFLLQEVYSNSQLDGSSSHPQTQHQGMAAPQKEADEPGAQRASQCPKPANQDPDRATCHSENSSNISHCLEPTQDALDLVGNATNLLHPWKDKLGCYENWTVQEQSEKTSRDTVPFHKRDQITSHATGCNGRVANCGYKLEKLDFAHADFDQMVGFLKEGEEPIRVTVLQSSF</sequence>
<evidence type="ECO:0000313" key="7">
    <source>
        <dbReference type="Proteomes" id="UP001066276"/>
    </source>
</evidence>
<feature type="compositionally biased region" description="Polar residues" evidence="4">
    <location>
        <begin position="949"/>
        <end position="964"/>
    </location>
</feature>
<accession>A0AAV7PW35</accession>
<dbReference type="SMART" id="SM00233">
    <property type="entry name" value="PH"/>
    <property type="match status" value="1"/>
</dbReference>
<protein>
    <recommendedName>
        <fullName evidence="5">PH domain-containing protein</fullName>
    </recommendedName>
</protein>
<dbReference type="GO" id="GO:0031234">
    <property type="term" value="C:extrinsic component of cytoplasmic side of plasma membrane"/>
    <property type="evidence" value="ECO:0007669"/>
    <property type="project" value="TreeGrafter"/>
</dbReference>
<dbReference type="PANTHER" id="PTHR12752:SF7">
    <property type="entry name" value="PLECKSTRIN HOMOLOGY DOMAIN-CONTAINING FAMILY A MEMBER 4"/>
    <property type="match status" value="1"/>
</dbReference>
<keyword evidence="7" id="KW-1185">Reference proteome</keyword>
<dbReference type="Pfam" id="PF00169">
    <property type="entry name" value="PH"/>
    <property type="match status" value="1"/>
</dbReference>
<dbReference type="GO" id="GO:2000096">
    <property type="term" value="P:positive regulation of Wnt signaling pathway, planar cell polarity pathway"/>
    <property type="evidence" value="ECO:0007669"/>
    <property type="project" value="TreeGrafter"/>
</dbReference>
<organism evidence="6 7">
    <name type="scientific">Pleurodeles waltl</name>
    <name type="common">Iberian ribbed newt</name>
    <dbReference type="NCBI Taxonomy" id="8319"/>
    <lineage>
        <taxon>Eukaryota</taxon>
        <taxon>Metazoa</taxon>
        <taxon>Chordata</taxon>
        <taxon>Craniata</taxon>
        <taxon>Vertebrata</taxon>
        <taxon>Euteleostomi</taxon>
        <taxon>Amphibia</taxon>
        <taxon>Batrachia</taxon>
        <taxon>Caudata</taxon>
        <taxon>Salamandroidea</taxon>
        <taxon>Salamandridae</taxon>
        <taxon>Pleurodelinae</taxon>
        <taxon>Pleurodeles</taxon>
    </lineage>
</organism>
<feature type="region of interest" description="Disordered" evidence="4">
    <location>
        <begin position="372"/>
        <end position="509"/>
    </location>
</feature>
<dbReference type="GO" id="GO:0043325">
    <property type="term" value="F:phosphatidylinositol-3,4-bisphosphate binding"/>
    <property type="evidence" value="ECO:0007669"/>
    <property type="project" value="TreeGrafter"/>
</dbReference>
<feature type="compositionally biased region" description="Polar residues" evidence="4">
    <location>
        <begin position="1064"/>
        <end position="1083"/>
    </location>
</feature>
<feature type="compositionally biased region" description="Polar residues" evidence="4">
    <location>
        <begin position="473"/>
        <end position="484"/>
    </location>
</feature>
<evidence type="ECO:0000313" key="6">
    <source>
        <dbReference type="EMBL" id="KAJ1131409.1"/>
    </source>
</evidence>
<feature type="region of interest" description="Disordered" evidence="4">
    <location>
        <begin position="565"/>
        <end position="628"/>
    </location>
</feature>
<name>A0AAV7PW35_PLEWA</name>
<evidence type="ECO:0000256" key="3">
    <source>
        <dbReference type="ARBA" id="ARBA00022553"/>
    </source>
</evidence>
<dbReference type="PROSITE" id="PS50003">
    <property type="entry name" value="PH_DOMAIN"/>
    <property type="match status" value="1"/>
</dbReference>
<dbReference type="GO" id="GO:0032266">
    <property type="term" value="F:phosphatidylinositol-3-phosphate binding"/>
    <property type="evidence" value="ECO:0007669"/>
    <property type="project" value="TreeGrafter"/>
</dbReference>
<feature type="compositionally biased region" description="Basic and acidic residues" evidence="4">
    <location>
        <begin position="485"/>
        <end position="497"/>
    </location>
</feature>
<feature type="compositionally biased region" description="Polar residues" evidence="4">
    <location>
        <begin position="1000"/>
        <end position="1011"/>
    </location>
</feature>
<feature type="compositionally biased region" description="Low complexity" evidence="4">
    <location>
        <begin position="933"/>
        <end position="948"/>
    </location>
</feature>
<comment type="caution">
    <text evidence="6">The sequence shown here is derived from an EMBL/GenBank/DDBJ whole genome shotgun (WGS) entry which is preliminary data.</text>
</comment>
<dbReference type="SUPFAM" id="SSF50729">
    <property type="entry name" value="PH domain-like"/>
    <property type="match status" value="1"/>
</dbReference>
<feature type="compositionally biased region" description="Polar residues" evidence="4">
    <location>
        <begin position="425"/>
        <end position="436"/>
    </location>
</feature>
<evidence type="ECO:0000259" key="5">
    <source>
        <dbReference type="PROSITE" id="PS50003"/>
    </source>
</evidence>
<feature type="compositionally biased region" description="Polar residues" evidence="4">
    <location>
        <begin position="395"/>
        <end position="411"/>
    </location>
</feature>
<dbReference type="InterPro" id="IPR040392">
    <property type="entry name" value="PKHA4-7_PH"/>
</dbReference>
<comment type="subcellular location">
    <subcellularLocation>
        <location evidence="1">Cytoplasm</location>
    </subcellularLocation>
</comment>
<dbReference type="CDD" id="cd13248">
    <property type="entry name" value="PH_PEPP1_2_3"/>
    <property type="match status" value="1"/>
</dbReference>
<feature type="compositionally biased region" description="Polar residues" evidence="4">
    <location>
        <begin position="565"/>
        <end position="582"/>
    </location>
</feature>
<feature type="region of interest" description="Disordered" evidence="4">
    <location>
        <begin position="332"/>
        <end position="360"/>
    </location>
</feature>
<feature type="domain" description="PH" evidence="5">
    <location>
        <begin position="53"/>
        <end position="152"/>
    </location>
</feature>
<dbReference type="Gene3D" id="2.30.29.30">
    <property type="entry name" value="Pleckstrin-homology domain (PH domain)/Phosphotyrosine-binding domain (PTB)"/>
    <property type="match status" value="1"/>
</dbReference>
<dbReference type="GO" id="GO:0005737">
    <property type="term" value="C:cytoplasm"/>
    <property type="evidence" value="ECO:0007669"/>
    <property type="project" value="UniProtKB-SubCell"/>
</dbReference>
<feature type="compositionally biased region" description="Basic and acidic residues" evidence="4">
    <location>
        <begin position="1034"/>
        <end position="1056"/>
    </location>
</feature>
<feature type="compositionally biased region" description="Polar residues" evidence="4">
    <location>
        <begin position="1251"/>
        <end position="1261"/>
    </location>
</feature>
<evidence type="ECO:0000256" key="4">
    <source>
        <dbReference type="SAM" id="MobiDB-lite"/>
    </source>
</evidence>
<feature type="compositionally biased region" description="Polar residues" evidence="4">
    <location>
        <begin position="333"/>
        <end position="353"/>
    </location>
</feature>
<evidence type="ECO:0000256" key="1">
    <source>
        <dbReference type="ARBA" id="ARBA00004496"/>
    </source>
</evidence>
<feature type="region of interest" description="Disordered" evidence="4">
    <location>
        <begin position="1174"/>
        <end position="1282"/>
    </location>
</feature>
<feature type="region of interest" description="Disordered" evidence="4">
    <location>
        <begin position="1337"/>
        <end position="1391"/>
    </location>
</feature>
<dbReference type="Proteomes" id="UP001066276">
    <property type="component" value="Chromosome 7"/>
</dbReference>
<dbReference type="GO" id="GO:0005546">
    <property type="term" value="F:phosphatidylinositol-4,5-bisphosphate binding"/>
    <property type="evidence" value="ECO:0007669"/>
    <property type="project" value="TreeGrafter"/>
</dbReference>
<gene>
    <name evidence="6" type="ORF">NDU88_009746</name>
</gene>
<dbReference type="FunFam" id="2.30.29.30:FF:000103">
    <property type="entry name" value="Pleckstrin homology domain-containing family A member 4"/>
    <property type="match status" value="1"/>
</dbReference>
<evidence type="ECO:0000256" key="2">
    <source>
        <dbReference type="ARBA" id="ARBA00022490"/>
    </source>
</evidence>
<feature type="region of interest" description="Disordered" evidence="4">
    <location>
        <begin position="204"/>
        <end position="269"/>
    </location>
</feature>
<dbReference type="GO" id="GO:0090263">
    <property type="term" value="P:positive regulation of canonical Wnt signaling pathway"/>
    <property type="evidence" value="ECO:0007669"/>
    <property type="project" value="TreeGrafter"/>
</dbReference>
<dbReference type="EMBL" id="JANPWB010000011">
    <property type="protein sequence ID" value="KAJ1131409.1"/>
    <property type="molecule type" value="Genomic_DNA"/>
</dbReference>
<reference evidence="6" key="1">
    <citation type="journal article" date="2022" name="bioRxiv">
        <title>Sequencing and chromosome-scale assembly of the giantPleurodeles waltlgenome.</title>
        <authorList>
            <person name="Brown T."/>
            <person name="Elewa A."/>
            <person name="Iarovenko S."/>
            <person name="Subramanian E."/>
            <person name="Araus A.J."/>
            <person name="Petzold A."/>
            <person name="Susuki M."/>
            <person name="Suzuki K.-i.T."/>
            <person name="Hayashi T."/>
            <person name="Toyoda A."/>
            <person name="Oliveira C."/>
            <person name="Osipova E."/>
            <person name="Leigh N.D."/>
            <person name="Simon A."/>
            <person name="Yun M.H."/>
        </authorList>
    </citation>
    <scope>NUCLEOTIDE SEQUENCE</scope>
    <source>
        <strain evidence="6">20211129_DDA</strain>
        <tissue evidence="6">Liver</tissue>
    </source>
</reference>
<feature type="compositionally biased region" description="Polar residues" evidence="4">
    <location>
        <begin position="1337"/>
        <end position="1351"/>
    </location>
</feature>
<dbReference type="GO" id="GO:0080025">
    <property type="term" value="F:phosphatidylinositol-3,5-bisphosphate binding"/>
    <property type="evidence" value="ECO:0007669"/>
    <property type="project" value="TreeGrafter"/>
</dbReference>
<proteinExistence type="predicted"/>
<dbReference type="InterPro" id="IPR001849">
    <property type="entry name" value="PH_domain"/>
</dbReference>
<keyword evidence="2" id="KW-0963">Cytoplasm</keyword>
<feature type="region of interest" description="Disordered" evidence="4">
    <location>
        <begin position="1128"/>
        <end position="1162"/>
    </location>
</feature>
<feature type="compositionally biased region" description="Low complexity" evidence="4">
    <location>
        <begin position="1228"/>
        <end position="1237"/>
    </location>
</feature>
<dbReference type="InterPro" id="IPR011993">
    <property type="entry name" value="PH-like_dom_sf"/>
</dbReference>
<feature type="compositionally biased region" description="Polar residues" evidence="4">
    <location>
        <begin position="208"/>
        <end position="218"/>
    </location>
</feature>
<feature type="region of interest" description="Disordered" evidence="4">
    <location>
        <begin position="914"/>
        <end position="1096"/>
    </location>
</feature>
<feature type="compositionally biased region" description="Polar residues" evidence="4">
    <location>
        <begin position="971"/>
        <end position="991"/>
    </location>
</feature>
<dbReference type="PANTHER" id="PTHR12752">
    <property type="entry name" value="PHOSPHOINOSITOL 3-PHOSPHATE-BINDING PROTEIN"/>
    <property type="match status" value="1"/>
</dbReference>
<dbReference type="Pfam" id="PF25541">
    <property type="entry name" value="TBCA_PH"/>
    <property type="match status" value="1"/>
</dbReference>
<keyword evidence="3" id="KW-0597">Phosphoprotein</keyword>